<comment type="subcellular location">
    <subcellularLocation>
        <location evidence="1">Cell membrane</location>
        <topology evidence="1">Multi-pass membrane protein</topology>
    </subcellularLocation>
</comment>
<dbReference type="EMBL" id="BIFH01000024">
    <property type="protein sequence ID" value="GCD97470.1"/>
    <property type="molecule type" value="Genomic_DNA"/>
</dbReference>
<dbReference type="Proteomes" id="UP000286931">
    <property type="component" value="Unassembled WGS sequence"/>
</dbReference>
<reference evidence="7 8" key="1">
    <citation type="submission" date="2018-12" db="EMBL/GenBank/DDBJ databases">
        <title>Draft genome sequence of Embleya hyalina NBRC 13850T.</title>
        <authorList>
            <person name="Komaki H."/>
            <person name="Hosoyama A."/>
            <person name="Kimura A."/>
            <person name="Ichikawa N."/>
            <person name="Tamura T."/>
        </authorList>
    </citation>
    <scope>NUCLEOTIDE SEQUENCE [LARGE SCALE GENOMIC DNA]</scope>
    <source>
        <strain evidence="7 8">NBRC 13850</strain>
    </source>
</reference>
<feature type="transmembrane region" description="Helical" evidence="5">
    <location>
        <begin position="21"/>
        <end position="41"/>
    </location>
</feature>
<dbReference type="AlphaFoldDB" id="A0A401YS84"/>
<feature type="transmembrane region" description="Helical" evidence="5">
    <location>
        <begin position="389"/>
        <end position="410"/>
    </location>
</feature>
<keyword evidence="2 5" id="KW-0812">Transmembrane</keyword>
<feature type="transmembrane region" description="Helical" evidence="5">
    <location>
        <begin position="53"/>
        <end position="73"/>
    </location>
</feature>
<protein>
    <submittedName>
        <fullName evidence="7">MFS transporter</fullName>
    </submittedName>
</protein>
<feature type="transmembrane region" description="Helical" evidence="5">
    <location>
        <begin position="175"/>
        <end position="194"/>
    </location>
</feature>
<sequence>MSTLGERAETPSVARLRRARFAALFVFFAFSAAVADFLARIPQFKEDLDLDDAQLGLALLGSPVGALVAVQLAGTAAGRWGSRRVARVSVIGGCLSLLLPAFAWDLPSLAVGLLVLGGLMGFTDVAANAQGVAIEQQLRRPIMNSLHGGYSLGGLFGALVGSGAAALGITPRVHLSIMAGVLAVAVWVGSRALLGPADDPHVRATETARAPDTTTDADGAPAPAEGGLGRLLAGYRAVVLLALIGLCSFVGEGAVADWSGVHLRETLDSSAGVAGLGFAGMSVAMAAGRFAGDHVVERFGPVRVLRVGALIAALGMTIALVTPWPAVSVLGFTLFGIGVAPVAPVTFSAAGNTPGVPAAWAISRVTGIAYIGLLAGPPVIGFIAHHTSLTTALAIPAVLVAVIALTAGAVRR</sequence>
<dbReference type="RefSeq" id="WP_160161544.1">
    <property type="nucleotide sequence ID" value="NZ_BIFH01000024.1"/>
</dbReference>
<dbReference type="InterPro" id="IPR036259">
    <property type="entry name" value="MFS_trans_sf"/>
</dbReference>
<dbReference type="GO" id="GO:0022857">
    <property type="term" value="F:transmembrane transporter activity"/>
    <property type="evidence" value="ECO:0007669"/>
    <property type="project" value="InterPro"/>
</dbReference>
<evidence type="ECO:0000256" key="1">
    <source>
        <dbReference type="ARBA" id="ARBA00004651"/>
    </source>
</evidence>
<feature type="transmembrane region" description="Helical" evidence="5">
    <location>
        <begin position="85"/>
        <end position="103"/>
    </location>
</feature>
<feature type="transmembrane region" description="Helical" evidence="5">
    <location>
        <begin position="330"/>
        <end position="350"/>
    </location>
</feature>
<dbReference type="InterPro" id="IPR011701">
    <property type="entry name" value="MFS"/>
</dbReference>
<dbReference type="PANTHER" id="PTHR23514:SF13">
    <property type="entry name" value="INNER MEMBRANE PROTEIN YBJJ"/>
    <property type="match status" value="1"/>
</dbReference>
<proteinExistence type="predicted"/>
<feature type="transmembrane region" description="Helical" evidence="5">
    <location>
        <begin position="148"/>
        <end position="169"/>
    </location>
</feature>
<comment type="caution">
    <text evidence="7">The sequence shown here is derived from an EMBL/GenBank/DDBJ whole genome shotgun (WGS) entry which is preliminary data.</text>
</comment>
<feature type="transmembrane region" description="Helical" evidence="5">
    <location>
        <begin position="362"/>
        <end position="383"/>
    </location>
</feature>
<evidence type="ECO:0000256" key="2">
    <source>
        <dbReference type="ARBA" id="ARBA00022692"/>
    </source>
</evidence>
<evidence type="ECO:0000256" key="5">
    <source>
        <dbReference type="SAM" id="Phobius"/>
    </source>
</evidence>
<dbReference type="InterPro" id="IPR020846">
    <property type="entry name" value="MFS_dom"/>
</dbReference>
<dbReference type="Gene3D" id="1.20.1250.20">
    <property type="entry name" value="MFS general substrate transporter like domains"/>
    <property type="match status" value="1"/>
</dbReference>
<evidence type="ECO:0000259" key="6">
    <source>
        <dbReference type="PROSITE" id="PS50850"/>
    </source>
</evidence>
<evidence type="ECO:0000313" key="8">
    <source>
        <dbReference type="Proteomes" id="UP000286931"/>
    </source>
</evidence>
<feature type="transmembrane region" description="Helical" evidence="5">
    <location>
        <begin position="233"/>
        <end position="251"/>
    </location>
</feature>
<dbReference type="GO" id="GO:0005886">
    <property type="term" value="C:plasma membrane"/>
    <property type="evidence" value="ECO:0007669"/>
    <property type="project" value="UniProtKB-SubCell"/>
</dbReference>
<feature type="transmembrane region" description="Helical" evidence="5">
    <location>
        <begin position="271"/>
        <end position="292"/>
    </location>
</feature>
<dbReference type="PROSITE" id="PS50850">
    <property type="entry name" value="MFS"/>
    <property type="match status" value="1"/>
</dbReference>
<dbReference type="CDD" id="cd17393">
    <property type="entry name" value="MFS_MosC_like"/>
    <property type="match status" value="1"/>
</dbReference>
<dbReference type="InterPro" id="IPR051788">
    <property type="entry name" value="MFS_Transporter"/>
</dbReference>
<keyword evidence="8" id="KW-1185">Reference proteome</keyword>
<evidence type="ECO:0000256" key="3">
    <source>
        <dbReference type="ARBA" id="ARBA00022989"/>
    </source>
</evidence>
<dbReference type="PANTHER" id="PTHR23514">
    <property type="entry name" value="BYPASS OF STOP CODON PROTEIN 6"/>
    <property type="match status" value="1"/>
</dbReference>
<dbReference type="Pfam" id="PF07690">
    <property type="entry name" value="MFS_1"/>
    <property type="match status" value="1"/>
</dbReference>
<organism evidence="7 8">
    <name type="scientific">Embleya hyalina</name>
    <dbReference type="NCBI Taxonomy" id="516124"/>
    <lineage>
        <taxon>Bacteria</taxon>
        <taxon>Bacillati</taxon>
        <taxon>Actinomycetota</taxon>
        <taxon>Actinomycetes</taxon>
        <taxon>Kitasatosporales</taxon>
        <taxon>Streptomycetaceae</taxon>
        <taxon>Embleya</taxon>
    </lineage>
</organism>
<feature type="domain" description="Major facilitator superfamily (MFS) profile" evidence="6">
    <location>
        <begin position="237"/>
        <end position="412"/>
    </location>
</feature>
<dbReference type="OrthoDB" id="151222at2"/>
<evidence type="ECO:0000313" key="7">
    <source>
        <dbReference type="EMBL" id="GCD97470.1"/>
    </source>
</evidence>
<dbReference type="SUPFAM" id="SSF103473">
    <property type="entry name" value="MFS general substrate transporter"/>
    <property type="match status" value="1"/>
</dbReference>
<evidence type="ECO:0000256" key="4">
    <source>
        <dbReference type="ARBA" id="ARBA00023136"/>
    </source>
</evidence>
<feature type="transmembrane region" description="Helical" evidence="5">
    <location>
        <begin position="304"/>
        <end position="324"/>
    </location>
</feature>
<name>A0A401YS84_9ACTN</name>
<keyword evidence="4 5" id="KW-0472">Membrane</keyword>
<gene>
    <name evidence="7" type="ORF">EHYA_05162</name>
</gene>
<feature type="transmembrane region" description="Helical" evidence="5">
    <location>
        <begin position="109"/>
        <end position="127"/>
    </location>
</feature>
<keyword evidence="3 5" id="KW-1133">Transmembrane helix</keyword>
<accession>A0A401YS84</accession>